<protein>
    <submittedName>
        <fullName evidence="3">Uncharacterized protein</fullName>
    </submittedName>
</protein>
<evidence type="ECO:0000256" key="2">
    <source>
        <dbReference type="SAM" id="MobiDB-lite"/>
    </source>
</evidence>
<feature type="compositionally biased region" description="Basic and acidic residues" evidence="2">
    <location>
        <begin position="1"/>
        <end position="16"/>
    </location>
</feature>
<feature type="region of interest" description="Disordered" evidence="2">
    <location>
        <begin position="1"/>
        <end position="24"/>
    </location>
</feature>
<proteinExistence type="predicted"/>
<keyword evidence="1" id="KW-0175">Coiled coil</keyword>
<feature type="coiled-coil region" evidence="1">
    <location>
        <begin position="57"/>
        <end position="98"/>
    </location>
</feature>
<accession>A0ABR3TSK3</accession>
<organism evidence="3 4">
    <name type="scientific">Diplodia intermedia</name>
    <dbReference type="NCBI Taxonomy" id="856260"/>
    <lineage>
        <taxon>Eukaryota</taxon>
        <taxon>Fungi</taxon>
        <taxon>Dikarya</taxon>
        <taxon>Ascomycota</taxon>
        <taxon>Pezizomycotina</taxon>
        <taxon>Dothideomycetes</taxon>
        <taxon>Dothideomycetes incertae sedis</taxon>
        <taxon>Botryosphaeriales</taxon>
        <taxon>Botryosphaeriaceae</taxon>
        <taxon>Diplodia</taxon>
    </lineage>
</organism>
<evidence type="ECO:0000313" key="4">
    <source>
        <dbReference type="Proteomes" id="UP001521184"/>
    </source>
</evidence>
<keyword evidence="4" id="KW-1185">Reference proteome</keyword>
<dbReference type="Proteomes" id="UP001521184">
    <property type="component" value="Unassembled WGS sequence"/>
</dbReference>
<evidence type="ECO:0000313" key="3">
    <source>
        <dbReference type="EMBL" id="KAL1643645.1"/>
    </source>
</evidence>
<evidence type="ECO:0000256" key="1">
    <source>
        <dbReference type="SAM" id="Coils"/>
    </source>
</evidence>
<sequence length="136" mass="15746">MARLKAPSERGVHPVDNEDEKLDTAIQEETRYQAMRIEAQKKEGDAFLALGRCIRGVRDLKQTLTDEQQQLDMEQERQKVLREELNGATADRVQAEKDEHGAKIRREVELIKRRMRDFPLSVQLKLAEKIVAEKGH</sequence>
<gene>
    <name evidence="3" type="ORF">SLS58_004660</name>
</gene>
<dbReference type="EMBL" id="JAKEKT020000026">
    <property type="protein sequence ID" value="KAL1643645.1"/>
    <property type="molecule type" value="Genomic_DNA"/>
</dbReference>
<reference evidence="3 4" key="1">
    <citation type="journal article" date="2023" name="Plant Dis.">
        <title>First Report of Diplodia intermedia Causing Canker and Dieback Diseases on Apple Trees in Canada.</title>
        <authorList>
            <person name="Ellouze W."/>
            <person name="Ilyukhin E."/>
            <person name="Sulman M."/>
            <person name="Ali S."/>
        </authorList>
    </citation>
    <scope>NUCLEOTIDE SEQUENCE [LARGE SCALE GENOMIC DNA]</scope>
    <source>
        <strain evidence="3 4">M45-28</strain>
    </source>
</reference>
<name>A0ABR3TSK3_9PEZI</name>
<comment type="caution">
    <text evidence="3">The sequence shown here is derived from an EMBL/GenBank/DDBJ whole genome shotgun (WGS) entry which is preliminary data.</text>
</comment>